<evidence type="ECO:0000259" key="7">
    <source>
        <dbReference type="PROSITE" id="PS51819"/>
    </source>
</evidence>
<dbReference type="Pfam" id="PF10590">
    <property type="entry name" value="PNP_phzG_C"/>
    <property type="match status" value="1"/>
</dbReference>
<dbReference type="PROSITE" id="PS51819">
    <property type="entry name" value="VOC"/>
    <property type="match status" value="1"/>
</dbReference>
<keyword evidence="3" id="KW-0285">Flavoprotein</keyword>
<organism evidence="8 9">
    <name type="scientific">Luteimonas salinisoli</name>
    <dbReference type="NCBI Taxonomy" id="2752307"/>
    <lineage>
        <taxon>Bacteria</taxon>
        <taxon>Pseudomonadati</taxon>
        <taxon>Pseudomonadota</taxon>
        <taxon>Gammaproteobacteria</taxon>
        <taxon>Lysobacterales</taxon>
        <taxon>Lysobacteraceae</taxon>
        <taxon>Luteimonas</taxon>
    </lineage>
</organism>
<dbReference type="Pfam" id="PF00903">
    <property type="entry name" value="Glyoxalase"/>
    <property type="match status" value="1"/>
</dbReference>
<feature type="compositionally biased region" description="Low complexity" evidence="6">
    <location>
        <begin position="147"/>
        <end position="164"/>
    </location>
</feature>
<dbReference type="SUPFAM" id="SSF50475">
    <property type="entry name" value="FMN-binding split barrel"/>
    <property type="match status" value="1"/>
</dbReference>
<dbReference type="InterPro" id="IPR004360">
    <property type="entry name" value="Glyas_Fos-R_dOase_dom"/>
</dbReference>
<dbReference type="InterPro" id="IPR029068">
    <property type="entry name" value="Glyas_Bleomycin-R_OHBP_Dase"/>
</dbReference>
<evidence type="ECO:0000256" key="4">
    <source>
        <dbReference type="ARBA" id="ARBA00022643"/>
    </source>
</evidence>
<keyword evidence="5 8" id="KW-0560">Oxidoreductase</keyword>
<dbReference type="InterPro" id="IPR037523">
    <property type="entry name" value="VOC_core"/>
</dbReference>
<evidence type="ECO:0000256" key="1">
    <source>
        <dbReference type="ARBA" id="ARBA00001917"/>
    </source>
</evidence>
<keyword evidence="4" id="KW-0288">FMN</keyword>
<dbReference type="GO" id="GO:0004733">
    <property type="term" value="F:pyridoxamine phosphate oxidase activity"/>
    <property type="evidence" value="ECO:0007669"/>
    <property type="project" value="UniProtKB-EC"/>
</dbReference>
<feature type="region of interest" description="Disordered" evidence="6">
    <location>
        <begin position="147"/>
        <end position="166"/>
    </location>
</feature>
<dbReference type="AlphaFoldDB" id="A0A853J904"/>
<dbReference type="GO" id="GO:0008615">
    <property type="term" value="P:pyridoxine biosynthetic process"/>
    <property type="evidence" value="ECO:0007669"/>
    <property type="project" value="InterPro"/>
</dbReference>
<dbReference type="InterPro" id="IPR000659">
    <property type="entry name" value="Pyridox_Oxase"/>
</dbReference>
<gene>
    <name evidence="8" type="primary">pdxH</name>
    <name evidence="8" type="ORF">H0E84_04715</name>
</gene>
<name>A0A853J904_9GAMM</name>
<dbReference type="Proteomes" id="UP000578091">
    <property type="component" value="Unassembled WGS sequence"/>
</dbReference>
<sequence length="358" mass="38716">MDDGLVGGINHATLAVSDLDRSFAFYRDVVGLRPVAKWARGAYLVAGGDWICLSLDGHARTGPHPDYTHLAFSVEPARFAARAASIRERGAVAWKENTTEGDSLYFVDPDGHKLELHAGDLESRLAALRVAPYEGLELYPETAAGAASAGASPAGPVSLPAGSGTDTESPMEVFKALWAEARRSGSSAHRNAVCVCTLDADGYPNPRFVDLKQADERGFVFCTHLDSAKAGDIARNPKTGIAMWWEHVATQVRIKGTCTALSAQEADQHWAGRPRDAQLAASAFRQSHPLADVAMLAAEHSRAKSGAEGKAIARPASWGGFRLLPEHVEFLEFKENRLHVRTAYALVENRWRKSLLQP</sequence>
<feature type="domain" description="VOC" evidence="7">
    <location>
        <begin position="8"/>
        <end position="119"/>
    </location>
</feature>
<comment type="cofactor">
    <cofactor evidence="1">
        <name>FMN</name>
        <dbReference type="ChEBI" id="CHEBI:58210"/>
    </cofactor>
</comment>
<dbReference type="EC" id="1.4.3.5" evidence="8"/>
<dbReference type="Gene3D" id="2.30.110.10">
    <property type="entry name" value="Electron Transport, Fmn-binding Protein, Chain A"/>
    <property type="match status" value="1"/>
</dbReference>
<accession>A0A853J904</accession>
<evidence type="ECO:0000313" key="9">
    <source>
        <dbReference type="Proteomes" id="UP000578091"/>
    </source>
</evidence>
<protein>
    <submittedName>
        <fullName evidence="8">Pyridoxamine 5'-phosphate oxidase</fullName>
        <ecNumber evidence="8">1.4.3.5</ecNumber>
    </submittedName>
</protein>
<dbReference type="SUPFAM" id="SSF54593">
    <property type="entry name" value="Glyoxalase/Bleomycin resistance protein/Dihydroxybiphenyl dioxygenase"/>
    <property type="match status" value="1"/>
</dbReference>
<dbReference type="CDD" id="cd07244">
    <property type="entry name" value="FosA"/>
    <property type="match status" value="1"/>
</dbReference>
<comment type="similarity">
    <text evidence="2">Belongs to the pyridoxamine 5'-phosphate oxidase family.</text>
</comment>
<dbReference type="InterPro" id="IPR019576">
    <property type="entry name" value="Pyridoxamine_oxidase_dimer_C"/>
</dbReference>
<proteinExistence type="inferred from homology"/>
<dbReference type="EMBL" id="JACCKA010000031">
    <property type="protein sequence ID" value="NZA25676.1"/>
    <property type="molecule type" value="Genomic_DNA"/>
</dbReference>
<evidence type="ECO:0000256" key="5">
    <source>
        <dbReference type="ARBA" id="ARBA00023002"/>
    </source>
</evidence>
<dbReference type="Pfam" id="PF01243">
    <property type="entry name" value="PNPOx_N"/>
    <property type="match status" value="1"/>
</dbReference>
<dbReference type="Gene3D" id="3.10.180.10">
    <property type="entry name" value="2,3-Dihydroxybiphenyl 1,2-Dioxygenase, domain 1"/>
    <property type="match status" value="1"/>
</dbReference>
<dbReference type="PANTHER" id="PTHR10851:SF0">
    <property type="entry name" value="PYRIDOXINE-5'-PHOSPHATE OXIDASE"/>
    <property type="match status" value="1"/>
</dbReference>
<reference evidence="8 9" key="1">
    <citation type="submission" date="2020-07" db="EMBL/GenBank/DDBJ databases">
        <title>Luteimonas sp. SJ-92.</title>
        <authorList>
            <person name="Huang X.-X."/>
            <person name="Xu L."/>
            <person name="Sun J.-Q."/>
        </authorList>
    </citation>
    <scope>NUCLEOTIDE SEQUENCE [LARGE SCALE GENOMIC DNA]</scope>
    <source>
        <strain evidence="8 9">SJ-92</strain>
    </source>
</reference>
<keyword evidence="9" id="KW-1185">Reference proteome</keyword>
<dbReference type="NCBIfam" id="NF004231">
    <property type="entry name" value="PRK05679.1"/>
    <property type="match status" value="1"/>
</dbReference>
<dbReference type="InterPro" id="IPR011576">
    <property type="entry name" value="Pyridox_Oxase_N"/>
</dbReference>
<dbReference type="PANTHER" id="PTHR10851">
    <property type="entry name" value="PYRIDOXINE-5-PHOSPHATE OXIDASE"/>
    <property type="match status" value="1"/>
</dbReference>
<comment type="caution">
    <text evidence="8">The sequence shown here is derived from an EMBL/GenBank/DDBJ whole genome shotgun (WGS) entry which is preliminary data.</text>
</comment>
<evidence type="ECO:0000313" key="8">
    <source>
        <dbReference type="EMBL" id="NZA25676.1"/>
    </source>
</evidence>
<evidence type="ECO:0000256" key="2">
    <source>
        <dbReference type="ARBA" id="ARBA00007301"/>
    </source>
</evidence>
<dbReference type="GO" id="GO:0010181">
    <property type="term" value="F:FMN binding"/>
    <property type="evidence" value="ECO:0007669"/>
    <property type="project" value="InterPro"/>
</dbReference>
<dbReference type="InterPro" id="IPR012349">
    <property type="entry name" value="Split_barrel_FMN-bd"/>
</dbReference>
<evidence type="ECO:0000256" key="3">
    <source>
        <dbReference type="ARBA" id="ARBA00022630"/>
    </source>
</evidence>
<evidence type="ECO:0000256" key="6">
    <source>
        <dbReference type="SAM" id="MobiDB-lite"/>
    </source>
</evidence>